<evidence type="ECO:0000313" key="9">
    <source>
        <dbReference type="EMBL" id="CRK20919.1"/>
    </source>
</evidence>
<dbReference type="Gene3D" id="4.10.240.10">
    <property type="entry name" value="Zn(2)-C6 fungal-type DNA-binding domain"/>
    <property type="match status" value="1"/>
</dbReference>
<dbReference type="InterPro" id="IPR001138">
    <property type="entry name" value="Zn2Cys6_DnaBD"/>
</dbReference>
<keyword evidence="2" id="KW-0805">Transcription regulation</keyword>
<feature type="compositionally biased region" description="Polar residues" evidence="7">
    <location>
        <begin position="143"/>
        <end position="153"/>
    </location>
</feature>
<keyword evidence="4" id="KW-0804">Transcription</keyword>
<dbReference type="PROSITE" id="PS00463">
    <property type="entry name" value="ZN2_CY6_FUNGAL_1"/>
    <property type="match status" value="1"/>
</dbReference>
<dbReference type="Pfam" id="PF00172">
    <property type="entry name" value="Zn_clus"/>
    <property type="match status" value="1"/>
</dbReference>
<evidence type="ECO:0000256" key="1">
    <source>
        <dbReference type="ARBA" id="ARBA00004123"/>
    </source>
</evidence>
<proteinExistence type="predicted"/>
<feature type="domain" description="Zn(2)-C6 fungal-type" evidence="8">
    <location>
        <begin position="42"/>
        <end position="71"/>
    </location>
</feature>
<accession>A0A0G4LG97</accession>
<dbReference type="GO" id="GO:0043565">
    <property type="term" value="F:sequence-specific DNA binding"/>
    <property type="evidence" value="ECO:0007669"/>
    <property type="project" value="TreeGrafter"/>
</dbReference>
<evidence type="ECO:0000313" key="10">
    <source>
        <dbReference type="Proteomes" id="UP000044602"/>
    </source>
</evidence>
<protein>
    <recommendedName>
        <fullName evidence="8">Zn(2)-C6 fungal-type domain-containing protein</fullName>
    </recommendedName>
</protein>
<reference evidence="9 10" key="1">
    <citation type="submission" date="2015-05" db="EMBL/GenBank/DDBJ databases">
        <authorList>
            <person name="Wang D.B."/>
            <person name="Wang M."/>
        </authorList>
    </citation>
    <scope>NUCLEOTIDE SEQUENCE [LARGE SCALE GENOMIC DNA]</scope>
    <source>
        <strain evidence="9">VL1</strain>
    </source>
</reference>
<feature type="compositionally biased region" description="Polar residues" evidence="7">
    <location>
        <begin position="445"/>
        <end position="455"/>
    </location>
</feature>
<evidence type="ECO:0000256" key="3">
    <source>
        <dbReference type="ARBA" id="ARBA00023125"/>
    </source>
</evidence>
<feature type="region of interest" description="Disordered" evidence="7">
    <location>
        <begin position="304"/>
        <end position="366"/>
    </location>
</feature>
<evidence type="ECO:0000256" key="4">
    <source>
        <dbReference type="ARBA" id="ARBA00023163"/>
    </source>
</evidence>
<dbReference type="CDD" id="cd14686">
    <property type="entry name" value="bZIP"/>
    <property type="match status" value="1"/>
</dbReference>
<evidence type="ECO:0000259" key="8">
    <source>
        <dbReference type="PROSITE" id="PS50048"/>
    </source>
</evidence>
<comment type="subcellular location">
    <subcellularLocation>
        <location evidence="1">Nucleus</location>
    </subcellularLocation>
</comment>
<feature type="region of interest" description="Disordered" evidence="7">
    <location>
        <begin position="413"/>
        <end position="455"/>
    </location>
</feature>
<dbReference type="STRING" id="100787.A0A0G4LG97"/>
<dbReference type="InterPro" id="IPR051711">
    <property type="entry name" value="Stress_Response_Reg"/>
</dbReference>
<feature type="coiled-coil region" evidence="6">
    <location>
        <begin position="79"/>
        <end position="109"/>
    </location>
</feature>
<dbReference type="EMBL" id="CVQH01012113">
    <property type="protein sequence ID" value="CRK20919.1"/>
    <property type="molecule type" value="Genomic_DNA"/>
</dbReference>
<dbReference type="AlphaFoldDB" id="A0A0G4LG97"/>
<evidence type="ECO:0000256" key="5">
    <source>
        <dbReference type="ARBA" id="ARBA00023242"/>
    </source>
</evidence>
<feature type="region of interest" description="Disordered" evidence="7">
    <location>
        <begin position="129"/>
        <end position="180"/>
    </location>
</feature>
<evidence type="ECO:0000256" key="7">
    <source>
        <dbReference type="SAM" id="MobiDB-lite"/>
    </source>
</evidence>
<dbReference type="PANTHER" id="PTHR47540:SF2">
    <property type="entry name" value="ZN(II)2CYS6 TRANSCRIPTION FACTOR (EUROFUNG)"/>
    <property type="match status" value="1"/>
</dbReference>
<evidence type="ECO:0000256" key="6">
    <source>
        <dbReference type="SAM" id="Coils"/>
    </source>
</evidence>
<dbReference type="PROSITE" id="PS50048">
    <property type="entry name" value="ZN2_CY6_FUNGAL_2"/>
    <property type="match status" value="1"/>
</dbReference>
<feature type="compositionally biased region" description="Polar residues" evidence="7">
    <location>
        <begin position="170"/>
        <end position="180"/>
    </location>
</feature>
<evidence type="ECO:0000256" key="2">
    <source>
        <dbReference type="ARBA" id="ARBA00023015"/>
    </source>
</evidence>
<sequence length="455" mass="49100">ATDSLRLPINPKINILLTMTATPTSSPPSPSSQKPRVCTREACDTCRDKKAKCSGDRPCTRCAQRNIDCVYESRHYRTKRSLRDEIAALRQKNLEKDEAIEELRRQDANPNPNPNQDQAQLALLSPQSPVYSTHDRHHAVSTAPPSSQYQSPSFDAYHLPDANGAFADPNSESAQSYSGSRQLATDLLQADSTVSSQAVPLLNATNMPSGGYDPGFSMPWSGLSQAQGVGSMAPPESTRSFYAGLDAISLGQGVNPMFTLHNPDAYRMANKTMGVPQAGVDQPWDVYHADKPAYAAVSPVSASENATLTAPTPPLSPSTSLTGLNDMAPPSPAAEHRPASRERHRLASARNWRKQKSATADLQAAGQRVEAEHSALQSQYAEVAEQVRFVKHALLGHAACHDPAISRWLDNEAQSVGSRQARPEEQVGHGTGKRNHADTVEQAGSAKSQKQTICA</sequence>
<keyword evidence="5" id="KW-0539">Nucleus</keyword>
<dbReference type="PANTHER" id="PTHR47540">
    <property type="entry name" value="THIAMINE REPRESSIBLE GENES REGULATORY PROTEIN THI5"/>
    <property type="match status" value="1"/>
</dbReference>
<dbReference type="GO" id="GO:0008270">
    <property type="term" value="F:zinc ion binding"/>
    <property type="evidence" value="ECO:0007669"/>
    <property type="project" value="InterPro"/>
</dbReference>
<dbReference type="Proteomes" id="UP000044602">
    <property type="component" value="Unassembled WGS sequence"/>
</dbReference>
<dbReference type="SMART" id="SM00066">
    <property type="entry name" value="GAL4"/>
    <property type="match status" value="1"/>
</dbReference>
<keyword evidence="10" id="KW-1185">Reference proteome</keyword>
<dbReference type="InterPro" id="IPR036864">
    <property type="entry name" value="Zn2-C6_fun-type_DNA-bd_sf"/>
</dbReference>
<dbReference type="GO" id="GO:0000981">
    <property type="term" value="F:DNA-binding transcription factor activity, RNA polymerase II-specific"/>
    <property type="evidence" value="ECO:0007669"/>
    <property type="project" value="InterPro"/>
</dbReference>
<organism evidence="9 10">
    <name type="scientific">Verticillium longisporum</name>
    <name type="common">Verticillium dahliae var. longisporum</name>
    <dbReference type="NCBI Taxonomy" id="100787"/>
    <lineage>
        <taxon>Eukaryota</taxon>
        <taxon>Fungi</taxon>
        <taxon>Dikarya</taxon>
        <taxon>Ascomycota</taxon>
        <taxon>Pezizomycotina</taxon>
        <taxon>Sordariomycetes</taxon>
        <taxon>Hypocreomycetidae</taxon>
        <taxon>Glomerellales</taxon>
        <taxon>Plectosphaerellaceae</taxon>
        <taxon>Verticillium</taxon>
    </lineage>
</organism>
<dbReference type="GO" id="GO:0045944">
    <property type="term" value="P:positive regulation of transcription by RNA polymerase II"/>
    <property type="evidence" value="ECO:0007669"/>
    <property type="project" value="TreeGrafter"/>
</dbReference>
<feature type="non-terminal residue" evidence="9">
    <location>
        <position position="1"/>
    </location>
</feature>
<feature type="compositionally biased region" description="Basic residues" evidence="7">
    <location>
        <begin position="342"/>
        <end position="356"/>
    </location>
</feature>
<keyword evidence="3" id="KW-0238">DNA-binding</keyword>
<dbReference type="CDD" id="cd00067">
    <property type="entry name" value="GAL4"/>
    <property type="match status" value="1"/>
</dbReference>
<dbReference type="GO" id="GO:0005634">
    <property type="term" value="C:nucleus"/>
    <property type="evidence" value="ECO:0007669"/>
    <property type="project" value="UniProtKB-SubCell"/>
</dbReference>
<name>A0A0G4LG97_VERLO</name>
<keyword evidence="6" id="KW-0175">Coiled coil</keyword>
<gene>
    <name evidence="9" type="ORF">BN1708_012986</name>
</gene>
<dbReference type="Gene3D" id="1.20.5.170">
    <property type="match status" value="1"/>
</dbReference>
<dbReference type="SUPFAM" id="SSF57701">
    <property type="entry name" value="Zn2/Cys6 DNA-binding domain"/>
    <property type="match status" value="1"/>
</dbReference>